<reference evidence="2" key="1">
    <citation type="journal article" date="2024" name="Front. Bioeng. Biotechnol.">
        <title>Genome-scale model development and genomic sequencing of the oleaginous clade Lipomyces.</title>
        <authorList>
            <person name="Czajka J.J."/>
            <person name="Han Y."/>
            <person name="Kim J."/>
            <person name="Mondo S.J."/>
            <person name="Hofstad B.A."/>
            <person name="Robles A."/>
            <person name="Haridas S."/>
            <person name="Riley R."/>
            <person name="LaButti K."/>
            <person name="Pangilinan J."/>
            <person name="Andreopoulos W."/>
            <person name="Lipzen A."/>
            <person name="Yan J."/>
            <person name="Wang M."/>
            <person name="Ng V."/>
            <person name="Grigoriev I.V."/>
            <person name="Spatafora J.W."/>
            <person name="Magnuson J.K."/>
            <person name="Baker S.E."/>
            <person name="Pomraning K.R."/>
        </authorList>
    </citation>
    <scope>NUCLEOTIDE SEQUENCE [LARGE SCALE GENOMIC DNA]</scope>
    <source>
        <strain evidence="2">CBS 10300</strain>
    </source>
</reference>
<dbReference type="EMBL" id="MU970069">
    <property type="protein sequence ID" value="KAK9322883.1"/>
    <property type="molecule type" value="Genomic_DNA"/>
</dbReference>
<proteinExistence type="predicted"/>
<evidence type="ECO:0000313" key="1">
    <source>
        <dbReference type="EMBL" id="KAK9322883.1"/>
    </source>
</evidence>
<organism evidence="1 2">
    <name type="scientific">Lipomyces orientalis</name>
    <dbReference type="NCBI Taxonomy" id="1233043"/>
    <lineage>
        <taxon>Eukaryota</taxon>
        <taxon>Fungi</taxon>
        <taxon>Dikarya</taxon>
        <taxon>Ascomycota</taxon>
        <taxon>Saccharomycotina</taxon>
        <taxon>Lipomycetes</taxon>
        <taxon>Lipomycetales</taxon>
        <taxon>Lipomycetaceae</taxon>
        <taxon>Lipomyces</taxon>
    </lineage>
</organism>
<name>A0ACC3TRX0_9ASCO</name>
<protein>
    <submittedName>
        <fullName evidence="1">Major facilitator superfamily domain-containing protein</fullName>
    </submittedName>
</protein>
<comment type="caution">
    <text evidence="1">The sequence shown here is derived from an EMBL/GenBank/DDBJ whole genome shotgun (WGS) entry which is preliminary data.</text>
</comment>
<evidence type="ECO:0000313" key="2">
    <source>
        <dbReference type="Proteomes" id="UP001489719"/>
    </source>
</evidence>
<sequence>MSLLILPFITMSMATASERRSKGEVSDTVNDLAADTTTAEQGYGYFSQKGKFWPIAVCGAGLFSDGYLNNVIGSVNTILQILYPDDYANSPATRNVSSIAFAGTIVGQLSFGFISDHYSRKHGMIIATLILILFSILSSGSWGAGGSIPGMLAALTAYRFFIGIGIGGEYPAGSVACAEASNDLKSGHRNRYFVLFTNFMIDFGFVVSAFVPLVMLWICGLDHLTTVWRVSLGLGAIPPLSIFYLRLKLEEPEQFTKNTLRRARSVPYLLILRFYWFRLFVVSIIWFIYDFSAYSFSLYSSTILGVIIPDHSLYKAFGWNVVLNLFYLPGSMLGALAADYMGPRVTLAAGVFLQAIVGYIMAGLYSHLKNHIAAFVVVYGIFQSLGEFGPGDCIGLIASKTCATAVRGQYYGIAAATGKIGAFVGTYVFPVIIKNAGGEHTVKGLQAPFWVSSSLAIFSGILAITLLPRLGQEVISAEDDRFREYLMSKGWDVTQLGDGLSVDELVPATAGSEYAEYEKKIVAEEN</sequence>
<accession>A0ACC3TRX0</accession>
<dbReference type="Proteomes" id="UP001489719">
    <property type="component" value="Unassembled WGS sequence"/>
</dbReference>
<gene>
    <name evidence="1" type="ORF">V1517DRAFT_322006</name>
</gene>
<keyword evidence="2" id="KW-1185">Reference proteome</keyword>